<name>A0AAF0ZK46_SOLVR</name>
<evidence type="ECO:0000313" key="2">
    <source>
        <dbReference type="EMBL" id="WMV42301.1"/>
    </source>
</evidence>
<feature type="compositionally biased region" description="Basic and acidic residues" evidence="1">
    <location>
        <begin position="86"/>
        <end position="98"/>
    </location>
</feature>
<evidence type="ECO:0008006" key="4">
    <source>
        <dbReference type="Google" id="ProtNLM"/>
    </source>
</evidence>
<accession>A0AAF0ZK46</accession>
<evidence type="ECO:0000256" key="1">
    <source>
        <dbReference type="SAM" id="MobiDB-lite"/>
    </source>
</evidence>
<evidence type="ECO:0000313" key="3">
    <source>
        <dbReference type="Proteomes" id="UP001234989"/>
    </source>
</evidence>
<dbReference type="AlphaFoldDB" id="A0AAF0ZK46"/>
<feature type="region of interest" description="Disordered" evidence="1">
    <location>
        <begin position="69"/>
        <end position="98"/>
    </location>
</feature>
<dbReference type="EMBL" id="CP133619">
    <property type="protein sequence ID" value="WMV42301.1"/>
    <property type="molecule type" value="Genomic_DNA"/>
</dbReference>
<sequence>MTKEQIEKDQERDENMAKMMTQMDLLSQHVMGSGSNVVNAVGVSGANPDDAHFEDLYNEEVHFLVNQGGGFRPNYPRPGRNQGCNNERDEGWRDRDRE</sequence>
<proteinExistence type="predicted"/>
<protein>
    <recommendedName>
        <fullName evidence="4">Integrase core domain containing protein</fullName>
    </recommendedName>
</protein>
<reference evidence="2" key="1">
    <citation type="submission" date="2023-08" db="EMBL/GenBank/DDBJ databases">
        <title>A de novo genome assembly of Solanum verrucosum Schlechtendal, a Mexican diploid species geographically isolated from the other diploid A-genome species in potato relatives.</title>
        <authorList>
            <person name="Hosaka K."/>
        </authorList>
    </citation>
    <scope>NUCLEOTIDE SEQUENCE</scope>
    <source>
        <tissue evidence="2">Young leaves</tissue>
    </source>
</reference>
<organism evidence="2 3">
    <name type="scientific">Solanum verrucosum</name>
    <dbReference type="NCBI Taxonomy" id="315347"/>
    <lineage>
        <taxon>Eukaryota</taxon>
        <taxon>Viridiplantae</taxon>
        <taxon>Streptophyta</taxon>
        <taxon>Embryophyta</taxon>
        <taxon>Tracheophyta</taxon>
        <taxon>Spermatophyta</taxon>
        <taxon>Magnoliopsida</taxon>
        <taxon>eudicotyledons</taxon>
        <taxon>Gunneridae</taxon>
        <taxon>Pentapetalae</taxon>
        <taxon>asterids</taxon>
        <taxon>lamiids</taxon>
        <taxon>Solanales</taxon>
        <taxon>Solanaceae</taxon>
        <taxon>Solanoideae</taxon>
        <taxon>Solaneae</taxon>
        <taxon>Solanum</taxon>
    </lineage>
</organism>
<dbReference type="Proteomes" id="UP001234989">
    <property type="component" value="Chromosome 8"/>
</dbReference>
<keyword evidence="3" id="KW-1185">Reference proteome</keyword>
<gene>
    <name evidence="2" type="ORF">MTR67_035686</name>
</gene>